<dbReference type="SUPFAM" id="SSF46689">
    <property type="entry name" value="Homeodomain-like"/>
    <property type="match status" value="1"/>
</dbReference>
<dbReference type="InterPro" id="IPR050109">
    <property type="entry name" value="HTH-type_TetR-like_transc_reg"/>
</dbReference>
<dbReference type="RefSeq" id="WP_193993019.1">
    <property type="nucleotide sequence ID" value="NZ_JADEXP010000073.1"/>
</dbReference>
<protein>
    <submittedName>
        <fullName evidence="4">TetR/AcrR family transcriptional regulator</fullName>
    </submittedName>
</protein>
<accession>A0A928ZTC8</accession>
<name>A0A928ZTC8_LEPEC</name>
<gene>
    <name evidence="4" type="ORF">IQ260_10305</name>
</gene>
<evidence type="ECO:0000256" key="2">
    <source>
        <dbReference type="PROSITE-ProRule" id="PRU00335"/>
    </source>
</evidence>
<dbReference type="GO" id="GO:0003700">
    <property type="term" value="F:DNA-binding transcription factor activity"/>
    <property type="evidence" value="ECO:0007669"/>
    <property type="project" value="TreeGrafter"/>
</dbReference>
<dbReference type="Proteomes" id="UP000615026">
    <property type="component" value="Unassembled WGS sequence"/>
</dbReference>
<organism evidence="4 5">
    <name type="scientific">Leptolyngbya cf. ectocarpi LEGE 11479</name>
    <dbReference type="NCBI Taxonomy" id="1828722"/>
    <lineage>
        <taxon>Bacteria</taxon>
        <taxon>Bacillati</taxon>
        <taxon>Cyanobacteriota</taxon>
        <taxon>Cyanophyceae</taxon>
        <taxon>Leptolyngbyales</taxon>
        <taxon>Leptolyngbyaceae</taxon>
        <taxon>Leptolyngbya group</taxon>
        <taxon>Leptolyngbya</taxon>
    </lineage>
</organism>
<dbReference type="InterPro" id="IPR001647">
    <property type="entry name" value="HTH_TetR"/>
</dbReference>
<keyword evidence="5" id="KW-1185">Reference proteome</keyword>
<dbReference type="Pfam" id="PF00440">
    <property type="entry name" value="TetR_N"/>
    <property type="match status" value="1"/>
</dbReference>
<evidence type="ECO:0000259" key="3">
    <source>
        <dbReference type="PROSITE" id="PS50977"/>
    </source>
</evidence>
<reference evidence="4" key="1">
    <citation type="submission" date="2020-10" db="EMBL/GenBank/DDBJ databases">
        <authorList>
            <person name="Castelo-Branco R."/>
            <person name="Eusebio N."/>
            <person name="Adriana R."/>
            <person name="Vieira A."/>
            <person name="Brugerolle De Fraissinette N."/>
            <person name="Rezende De Castro R."/>
            <person name="Schneider M.P."/>
            <person name="Vasconcelos V."/>
            <person name="Leao P.N."/>
        </authorList>
    </citation>
    <scope>NUCLEOTIDE SEQUENCE</scope>
    <source>
        <strain evidence="4">LEGE 11479</strain>
    </source>
</reference>
<feature type="domain" description="HTH tetR-type" evidence="3">
    <location>
        <begin position="9"/>
        <end position="69"/>
    </location>
</feature>
<evidence type="ECO:0000313" key="4">
    <source>
        <dbReference type="EMBL" id="MBE9067046.1"/>
    </source>
</evidence>
<comment type="caution">
    <text evidence="4">The sequence shown here is derived from an EMBL/GenBank/DDBJ whole genome shotgun (WGS) entry which is preliminary data.</text>
</comment>
<dbReference type="PANTHER" id="PTHR30055:SF239">
    <property type="entry name" value="TRANSCRIPTIONAL REGULATORY PROTEIN"/>
    <property type="match status" value="1"/>
</dbReference>
<feature type="DNA-binding region" description="H-T-H motif" evidence="2">
    <location>
        <begin position="32"/>
        <end position="51"/>
    </location>
</feature>
<evidence type="ECO:0000256" key="1">
    <source>
        <dbReference type="ARBA" id="ARBA00023125"/>
    </source>
</evidence>
<dbReference type="GO" id="GO:0000976">
    <property type="term" value="F:transcription cis-regulatory region binding"/>
    <property type="evidence" value="ECO:0007669"/>
    <property type="project" value="TreeGrafter"/>
</dbReference>
<dbReference type="AlphaFoldDB" id="A0A928ZTC8"/>
<keyword evidence="1 2" id="KW-0238">DNA-binding</keyword>
<dbReference type="Gene3D" id="1.10.357.10">
    <property type="entry name" value="Tetracycline Repressor, domain 2"/>
    <property type="match status" value="1"/>
</dbReference>
<proteinExistence type="predicted"/>
<sequence length="189" mass="21328">MVKKKEGVKLTRQDWIDQGLRSLSESGVEAVRVEPLAKLMGVTKGSFYWHFKNREELLTAIFQAWIALQTSGIIEQVEAKGGGAIAKLLYLFELAVEDDGRIENAIRAWATNDAKIAPALAEVDQRRLDYTRDLFLQAGFDSFDAIVRARMAYYTLVGEFTIGTRSNQAERLAEIRLQHKILTGHRLSD</sequence>
<dbReference type="PANTHER" id="PTHR30055">
    <property type="entry name" value="HTH-TYPE TRANSCRIPTIONAL REGULATOR RUTR"/>
    <property type="match status" value="1"/>
</dbReference>
<evidence type="ECO:0000313" key="5">
    <source>
        <dbReference type="Proteomes" id="UP000615026"/>
    </source>
</evidence>
<dbReference type="PROSITE" id="PS50977">
    <property type="entry name" value="HTH_TETR_2"/>
    <property type="match status" value="1"/>
</dbReference>
<dbReference type="EMBL" id="JADEXP010000073">
    <property type="protein sequence ID" value="MBE9067046.1"/>
    <property type="molecule type" value="Genomic_DNA"/>
</dbReference>
<dbReference type="InterPro" id="IPR009057">
    <property type="entry name" value="Homeodomain-like_sf"/>
</dbReference>